<name>A3MT01_PYRCJ</name>
<sequence>MIARVEEVAKALGEGWALRWGEAPVGGVYMLKEAYMWRPEDVEPYCKRPEKPIVIYIVASVEGLDVVYSRVRPGPLSCPVATFVKKYRWSDVRTAVKSLVEFITRVERIPYFQLNPELLRLAGLCGEYPLVCDDPFEVIRRVAAPRGGGARRLSQSRPVLEELVKVLRERLEFDASFEEVVRRVVEDPERLRACYA</sequence>
<dbReference type="EMBL" id="CP000561">
    <property type="protein sequence ID" value="ABO07768.1"/>
    <property type="molecule type" value="Genomic_DNA"/>
</dbReference>
<dbReference type="STRING" id="410359.Pcal_0333"/>
<dbReference type="OrthoDB" id="28725at2157"/>
<dbReference type="eggNOG" id="arCOG05606">
    <property type="taxonomic scope" value="Archaea"/>
</dbReference>
<evidence type="ECO:0000313" key="2">
    <source>
        <dbReference type="Proteomes" id="UP000001431"/>
    </source>
</evidence>
<dbReference type="AlphaFoldDB" id="A3MT01"/>
<dbReference type="Proteomes" id="UP000001431">
    <property type="component" value="Chromosome"/>
</dbReference>
<proteinExistence type="predicted"/>
<dbReference type="RefSeq" id="WP_011849025.1">
    <property type="nucleotide sequence ID" value="NC_009073.1"/>
</dbReference>
<dbReference type="GeneID" id="4909812"/>
<gene>
    <name evidence="1" type="ordered locus">Pcal_0333</name>
</gene>
<reference evidence="1" key="1">
    <citation type="submission" date="2007-02" db="EMBL/GenBank/DDBJ databases">
        <title>Complete sequence of Pyrobaculum calidifontis JCM 11548.</title>
        <authorList>
            <consortium name="US DOE Joint Genome Institute"/>
            <person name="Copeland A."/>
            <person name="Lucas S."/>
            <person name="Lapidus A."/>
            <person name="Barry K."/>
            <person name="Glavina del Rio T."/>
            <person name="Dalin E."/>
            <person name="Tice H."/>
            <person name="Pitluck S."/>
            <person name="Chain P."/>
            <person name="Malfatti S."/>
            <person name="Shin M."/>
            <person name="Vergez L."/>
            <person name="Schmutz J."/>
            <person name="Larimer F."/>
            <person name="Land M."/>
            <person name="Hauser L."/>
            <person name="Kyrpides N."/>
            <person name="Mikhailova N."/>
            <person name="Cozen A.E."/>
            <person name="Fitz-Gibbon S.T."/>
            <person name="House C.H."/>
            <person name="Saltikov C."/>
            <person name="Lowe T.M."/>
            <person name="Richardson P."/>
        </authorList>
    </citation>
    <scope>NUCLEOTIDE SEQUENCE [LARGE SCALE GENOMIC DNA]</scope>
    <source>
        <strain evidence="1">JCM 11548</strain>
    </source>
</reference>
<organism evidence="1 2">
    <name type="scientific">Pyrobaculum calidifontis (strain DSM 21063 / JCM 11548 / VA1)</name>
    <dbReference type="NCBI Taxonomy" id="410359"/>
    <lineage>
        <taxon>Archaea</taxon>
        <taxon>Thermoproteota</taxon>
        <taxon>Thermoprotei</taxon>
        <taxon>Thermoproteales</taxon>
        <taxon>Thermoproteaceae</taxon>
        <taxon>Pyrobaculum</taxon>
    </lineage>
</organism>
<accession>A3MT01</accession>
<dbReference type="HOGENOM" id="CLU_1387630_0_0_2"/>
<dbReference type="KEGG" id="pcl:Pcal_0333"/>
<keyword evidence="2" id="KW-1185">Reference proteome</keyword>
<protein>
    <submittedName>
        <fullName evidence="1">Uncharacterized protein</fullName>
    </submittedName>
</protein>
<evidence type="ECO:0000313" key="1">
    <source>
        <dbReference type="EMBL" id="ABO07768.1"/>
    </source>
</evidence>